<evidence type="ECO:0000256" key="5">
    <source>
        <dbReference type="ARBA" id="ARBA00023014"/>
    </source>
</evidence>
<evidence type="ECO:0000256" key="2">
    <source>
        <dbReference type="ARBA" id="ARBA00022723"/>
    </source>
</evidence>
<evidence type="ECO:0000313" key="6">
    <source>
        <dbReference type="EMBL" id="MEJ8826508.1"/>
    </source>
</evidence>
<keyword evidence="1" id="KW-0004">4Fe-4S</keyword>
<reference evidence="6 7" key="1">
    <citation type="submission" date="2024-03" db="EMBL/GenBank/DDBJ databases">
        <title>Novel species of the genus Variovorax.</title>
        <authorList>
            <person name="Liu Q."/>
            <person name="Xin Y.-H."/>
        </authorList>
    </citation>
    <scope>NUCLEOTIDE SEQUENCE [LARGE SCALE GENOMIC DNA]</scope>
    <source>
        <strain evidence="6 7">KACC 18501</strain>
    </source>
</reference>
<evidence type="ECO:0000256" key="3">
    <source>
        <dbReference type="ARBA" id="ARBA00023002"/>
    </source>
</evidence>
<dbReference type="InterPro" id="IPR039650">
    <property type="entry name" value="HdrA-like"/>
</dbReference>
<sequence length="458" mass="48584">MSESSEGAGTLTEPARRLPVFGEYDVVVVGGGPAGLAASASAARHGARTLLVERYGFLGGMGTAGGVTNFAGLYGRRGGEMTQVVHGVVDELLERIDALGGLNKPQDGMQGRIRVRSYDVSAYKCAADQLLLAAGVAVLFHAWAAAVLMDETNGARIAALVVETKSGRQAIRARTFIDCSGDADVAAFAGVPFEVGDGHGNSLFPTTMFRIGHVEAQQALAAIGEFKAINDLMEAALRDEPGRYQFSREGAIVRPQINPSEWRANVTQIRNAEGRAMSGVDARQLSDGETEGRRQIVEYFRFMREKVPGFAHAQIVDIAPQVGIRETRRIDGAYALTGEDILSSARFEDAIGINAWPMELHREGRVDWVFPRNAANACNDLPWRMLVPNGVDNLLIAGRCASMTHEGQSAARASGGCFVMGQAAGTAAALAGGAAMRSVEVTGLQRALAADGVLLARQ</sequence>
<proteinExistence type="predicted"/>
<dbReference type="PANTHER" id="PTHR43498">
    <property type="entry name" value="FERREDOXIN:COB-COM HETERODISULFIDE REDUCTASE SUBUNIT A"/>
    <property type="match status" value="1"/>
</dbReference>
<organism evidence="6 7">
    <name type="scientific">Variovorax humicola</name>
    <dbReference type="NCBI Taxonomy" id="1769758"/>
    <lineage>
        <taxon>Bacteria</taxon>
        <taxon>Pseudomonadati</taxon>
        <taxon>Pseudomonadota</taxon>
        <taxon>Betaproteobacteria</taxon>
        <taxon>Burkholderiales</taxon>
        <taxon>Comamonadaceae</taxon>
        <taxon>Variovorax</taxon>
    </lineage>
</organism>
<dbReference type="Proteomes" id="UP001363010">
    <property type="component" value="Unassembled WGS sequence"/>
</dbReference>
<keyword evidence="2" id="KW-0479">Metal-binding</keyword>
<dbReference type="Pfam" id="PF12831">
    <property type="entry name" value="FAD_oxidored"/>
    <property type="match status" value="1"/>
</dbReference>
<dbReference type="SUPFAM" id="SSF51905">
    <property type="entry name" value="FAD/NAD(P)-binding domain"/>
    <property type="match status" value="1"/>
</dbReference>
<dbReference type="InterPro" id="IPR036188">
    <property type="entry name" value="FAD/NAD-bd_sf"/>
</dbReference>
<keyword evidence="4" id="KW-0408">Iron</keyword>
<dbReference type="PRINTS" id="PR00469">
    <property type="entry name" value="PNDRDTASEII"/>
</dbReference>
<evidence type="ECO:0000256" key="4">
    <source>
        <dbReference type="ARBA" id="ARBA00023004"/>
    </source>
</evidence>
<keyword evidence="3" id="KW-0560">Oxidoreductase</keyword>
<protein>
    <submittedName>
        <fullName evidence="6">FAD-dependent oxidoreductase</fullName>
    </submittedName>
</protein>
<accession>A0ABU8W983</accession>
<evidence type="ECO:0000256" key="1">
    <source>
        <dbReference type="ARBA" id="ARBA00022485"/>
    </source>
</evidence>
<dbReference type="RefSeq" id="WP_340367545.1">
    <property type="nucleotide sequence ID" value="NZ_JBBKZV010000035.1"/>
</dbReference>
<evidence type="ECO:0000313" key="7">
    <source>
        <dbReference type="Proteomes" id="UP001363010"/>
    </source>
</evidence>
<keyword evidence="7" id="KW-1185">Reference proteome</keyword>
<dbReference type="Gene3D" id="3.50.50.60">
    <property type="entry name" value="FAD/NAD(P)-binding domain"/>
    <property type="match status" value="1"/>
</dbReference>
<name>A0ABU8W983_9BURK</name>
<keyword evidence="5" id="KW-0411">Iron-sulfur</keyword>
<dbReference type="EMBL" id="JBBKZV010000035">
    <property type="protein sequence ID" value="MEJ8826508.1"/>
    <property type="molecule type" value="Genomic_DNA"/>
</dbReference>
<gene>
    <name evidence="6" type="ORF">WKW80_31555</name>
</gene>
<dbReference type="PANTHER" id="PTHR43498:SF1">
    <property type="entry name" value="COB--COM HETERODISULFIDE REDUCTASE IRON-SULFUR SUBUNIT A"/>
    <property type="match status" value="1"/>
</dbReference>
<comment type="caution">
    <text evidence="6">The sequence shown here is derived from an EMBL/GenBank/DDBJ whole genome shotgun (WGS) entry which is preliminary data.</text>
</comment>